<evidence type="ECO:0000256" key="2">
    <source>
        <dbReference type="SAM" id="Phobius"/>
    </source>
</evidence>
<dbReference type="Pfam" id="PF12732">
    <property type="entry name" value="YtxH"/>
    <property type="match status" value="1"/>
</dbReference>
<evidence type="ECO:0000313" key="4">
    <source>
        <dbReference type="Proteomes" id="UP000238375"/>
    </source>
</evidence>
<accession>A0A2T0SH65</accession>
<dbReference type="PANTHER" id="PTHR35792:SF2">
    <property type="entry name" value="GENERAL STRESS PROTEIN"/>
    <property type="match status" value="1"/>
</dbReference>
<name>A0A2T0SH65_9BACT</name>
<keyword evidence="2" id="KW-0812">Transmembrane</keyword>
<proteinExistence type="predicted"/>
<gene>
    <name evidence="3" type="ORF">CLV58_1203</name>
</gene>
<evidence type="ECO:0000256" key="1">
    <source>
        <dbReference type="SAM" id="MobiDB-lite"/>
    </source>
</evidence>
<dbReference type="Proteomes" id="UP000238375">
    <property type="component" value="Unassembled WGS sequence"/>
</dbReference>
<evidence type="ECO:0000313" key="3">
    <source>
        <dbReference type="EMBL" id="PRY32752.1"/>
    </source>
</evidence>
<keyword evidence="2" id="KW-1133">Transmembrane helix</keyword>
<keyword evidence="4" id="KW-1185">Reference proteome</keyword>
<sequence>MLLQKRKYPQDYINDQPYLSGLLTGLVAGLAVGFLFAPRSGKALRKQIAESVGDQTKEVKHQWDKTKAQAKDTVNTIKTNIGLAADKVEDEFNTYADKAAKEAEKAEEAGHKAMNEAGRLADEAKSAVDKFRDTGKLS</sequence>
<dbReference type="RefSeq" id="WP_170108749.1">
    <property type="nucleotide sequence ID" value="NZ_PVTE01000020.1"/>
</dbReference>
<feature type="region of interest" description="Disordered" evidence="1">
    <location>
        <begin position="99"/>
        <end position="138"/>
    </location>
</feature>
<feature type="transmembrane region" description="Helical" evidence="2">
    <location>
        <begin position="18"/>
        <end position="37"/>
    </location>
</feature>
<dbReference type="EMBL" id="PVTE01000020">
    <property type="protein sequence ID" value="PRY32752.1"/>
    <property type="molecule type" value="Genomic_DNA"/>
</dbReference>
<keyword evidence="2" id="KW-0472">Membrane</keyword>
<dbReference type="PANTHER" id="PTHR35792">
    <property type="entry name" value="GENERAL STRESS PROTEIN"/>
    <property type="match status" value="1"/>
</dbReference>
<dbReference type="InterPro" id="IPR024623">
    <property type="entry name" value="YtxH"/>
</dbReference>
<reference evidence="3 4" key="1">
    <citation type="submission" date="2018-03" db="EMBL/GenBank/DDBJ databases">
        <title>Genomic Encyclopedia of Archaeal and Bacterial Type Strains, Phase II (KMG-II): from individual species to whole genera.</title>
        <authorList>
            <person name="Goeker M."/>
        </authorList>
    </citation>
    <scope>NUCLEOTIDE SEQUENCE [LARGE SCALE GENOMIC DNA]</scope>
    <source>
        <strain evidence="3 4">DSM 28354</strain>
    </source>
</reference>
<dbReference type="AlphaFoldDB" id="A0A2T0SH65"/>
<protein>
    <submittedName>
        <fullName evidence="3">Gas vesicle protein</fullName>
    </submittedName>
</protein>
<organism evidence="3 4">
    <name type="scientific">Spirosoma oryzae</name>
    <dbReference type="NCBI Taxonomy" id="1469603"/>
    <lineage>
        <taxon>Bacteria</taxon>
        <taxon>Pseudomonadati</taxon>
        <taxon>Bacteroidota</taxon>
        <taxon>Cytophagia</taxon>
        <taxon>Cytophagales</taxon>
        <taxon>Cytophagaceae</taxon>
        <taxon>Spirosoma</taxon>
    </lineage>
</organism>
<dbReference type="Gene3D" id="1.20.120.20">
    <property type="entry name" value="Apolipoprotein"/>
    <property type="match status" value="1"/>
</dbReference>
<comment type="caution">
    <text evidence="3">The sequence shown here is derived from an EMBL/GenBank/DDBJ whole genome shotgun (WGS) entry which is preliminary data.</text>
</comment>
<dbReference type="InterPro" id="IPR052928">
    <property type="entry name" value="Desiccation-related_membrane"/>
</dbReference>